<feature type="domain" description="N-acetyltransferase" evidence="5">
    <location>
        <begin position="10"/>
        <end position="154"/>
    </location>
</feature>
<evidence type="ECO:0000256" key="1">
    <source>
        <dbReference type="ARBA" id="ARBA00005395"/>
    </source>
</evidence>
<comment type="caution">
    <text evidence="6">The sequence shown here is derived from an EMBL/GenBank/DDBJ whole genome shotgun (WGS) entry which is preliminary data.</text>
</comment>
<keyword evidence="4" id="KW-0012">Acyltransferase</keyword>
<dbReference type="PROSITE" id="PS51186">
    <property type="entry name" value="GNAT"/>
    <property type="match status" value="1"/>
</dbReference>
<dbReference type="NCBIfam" id="TIGR01575">
    <property type="entry name" value="rimI"/>
    <property type="match status" value="1"/>
</dbReference>
<evidence type="ECO:0000256" key="4">
    <source>
        <dbReference type="ARBA" id="ARBA00023315"/>
    </source>
</evidence>
<keyword evidence="2" id="KW-0963">Cytoplasm</keyword>
<dbReference type="CDD" id="cd04301">
    <property type="entry name" value="NAT_SF"/>
    <property type="match status" value="1"/>
</dbReference>
<name>A0A9D1T9Y1_9FIRM</name>
<dbReference type="InterPro" id="IPR050680">
    <property type="entry name" value="YpeA/RimI_acetyltransf"/>
</dbReference>
<dbReference type="SUPFAM" id="SSF55729">
    <property type="entry name" value="Acyl-CoA N-acyltransferases (Nat)"/>
    <property type="match status" value="1"/>
</dbReference>
<dbReference type="GO" id="GO:0005840">
    <property type="term" value="C:ribosome"/>
    <property type="evidence" value="ECO:0007669"/>
    <property type="project" value="UniProtKB-KW"/>
</dbReference>
<proteinExistence type="inferred from homology"/>
<keyword evidence="3" id="KW-0808">Transferase</keyword>
<keyword evidence="6" id="KW-0689">Ribosomal protein</keyword>
<dbReference type="PANTHER" id="PTHR43420">
    <property type="entry name" value="ACETYLTRANSFERASE"/>
    <property type="match status" value="1"/>
</dbReference>
<dbReference type="InterPro" id="IPR000182">
    <property type="entry name" value="GNAT_dom"/>
</dbReference>
<evidence type="ECO:0000256" key="3">
    <source>
        <dbReference type="ARBA" id="ARBA00022679"/>
    </source>
</evidence>
<evidence type="ECO:0000313" key="7">
    <source>
        <dbReference type="Proteomes" id="UP000886889"/>
    </source>
</evidence>
<organism evidence="6 7">
    <name type="scientific">Candidatus Merdiplasma excrementigallinarum</name>
    <dbReference type="NCBI Taxonomy" id="2840864"/>
    <lineage>
        <taxon>Bacteria</taxon>
        <taxon>Bacillati</taxon>
        <taxon>Bacillota</taxon>
        <taxon>Clostridia</taxon>
        <taxon>Lachnospirales</taxon>
        <taxon>Lachnospiraceae</taxon>
        <taxon>Lachnospiraceae incertae sedis</taxon>
        <taxon>Candidatus Merdiplasma</taxon>
    </lineage>
</organism>
<reference evidence="6" key="1">
    <citation type="submission" date="2020-10" db="EMBL/GenBank/DDBJ databases">
        <authorList>
            <person name="Gilroy R."/>
        </authorList>
    </citation>
    <scope>NUCLEOTIDE SEQUENCE</scope>
    <source>
        <strain evidence="6">ChiBcec6-7307</strain>
    </source>
</reference>
<dbReference type="Proteomes" id="UP000886889">
    <property type="component" value="Unassembled WGS sequence"/>
</dbReference>
<dbReference type="PANTHER" id="PTHR43420:SF44">
    <property type="entry name" value="ACETYLTRANSFERASE YPEA"/>
    <property type="match status" value="1"/>
</dbReference>
<evidence type="ECO:0000256" key="2">
    <source>
        <dbReference type="ARBA" id="ARBA00022490"/>
    </source>
</evidence>
<dbReference type="EMBL" id="DVOS01000075">
    <property type="protein sequence ID" value="HIV24102.1"/>
    <property type="molecule type" value="Genomic_DNA"/>
</dbReference>
<accession>A0A9D1T9Y1</accession>
<sequence length="166" mass="18779">MASDNFSDHLKISPMKEEDLDWVLEIEQHTFSEPWSREGFLSSLKSPDTIYLAAFWQGRGAGYCGLLRSFEEADITNVAVAEALRGRGVGKHMLKALMQEGKARGICRFTLEVRVSNHPAIRLYETLGFEPAGVRRNFYRFPTEDGLIMWTGQQEDARTAADSHSH</sequence>
<dbReference type="InterPro" id="IPR006464">
    <property type="entry name" value="AcTrfase_RimI/Ard1"/>
</dbReference>
<dbReference type="GO" id="GO:0008080">
    <property type="term" value="F:N-acetyltransferase activity"/>
    <property type="evidence" value="ECO:0007669"/>
    <property type="project" value="InterPro"/>
</dbReference>
<gene>
    <name evidence="6" type="primary">rimI</name>
    <name evidence="6" type="ORF">IAC80_09245</name>
</gene>
<protein>
    <submittedName>
        <fullName evidence="6">Ribosomal protein S18-alanine N-acetyltransferase</fullName>
    </submittedName>
</protein>
<dbReference type="AlphaFoldDB" id="A0A9D1T9Y1"/>
<comment type="similarity">
    <text evidence="1">Belongs to the acetyltransferase family. RimI subfamily.</text>
</comment>
<evidence type="ECO:0000313" key="6">
    <source>
        <dbReference type="EMBL" id="HIV24102.1"/>
    </source>
</evidence>
<evidence type="ECO:0000259" key="5">
    <source>
        <dbReference type="PROSITE" id="PS51186"/>
    </source>
</evidence>
<reference evidence="6" key="2">
    <citation type="journal article" date="2021" name="PeerJ">
        <title>Extensive microbial diversity within the chicken gut microbiome revealed by metagenomics and culture.</title>
        <authorList>
            <person name="Gilroy R."/>
            <person name="Ravi A."/>
            <person name="Getino M."/>
            <person name="Pursley I."/>
            <person name="Horton D.L."/>
            <person name="Alikhan N.F."/>
            <person name="Baker D."/>
            <person name="Gharbi K."/>
            <person name="Hall N."/>
            <person name="Watson M."/>
            <person name="Adriaenssens E.M."/>
            <person name="Foster-Nyarko E."/>
            <person name="Jarju S."/>
            <person name="Secka A."/>
            <person name="Antonio M."/>
            <person name="Oren A."/>
            <person name="Chaudhuri R.R."/>
            <person name="La Ragione R."/>
            <person name="Hildebrand F."/>
            <person name="Pallen M.J."/>
        </authorList>
    </citation>
    <scope>NUCLEOTIDE SEQUENCE</scope>
    <source>
        <strain evidence="6">ChiBcec6-7307</strain>
    </source>
</reference>
<keyword evidence="6" id="KW-0687">Ribonucleoprotein</keyword>
<dbReference type="InterPro" id="IPR016181">
    <property type="entry name" value="Acyl_CoA_acyltransferase"/>
</dbReference>
<dbReference type="Gene3D" id="3.40.630.30">
    <property type="match status" value="1"/>
</dbReference>
<dbReference type="Pfam" id="PF00583">
    <property type="entry name" value="Acetyltransf_1"/>
    <property type="match status" value="1"/>
</dbReference>